<evidence type="ECO:0008006" key="4">
    <source>
        <dbReference type="Google" id="ProtNLM"/>
    </source>
</evidence>
<accession>A0ABV8V084</accession>
<feature type="transmembrane region" description="Helical" evidence="1">
    <location>
        <begin position="9"/>
        <end position="31"/>
    </location>
</feature>
<organism evidence="2 3">
    <name type="scientific">Chryseomicrobium palamuruense</name>
    <dbReference type="NCBI Taxonomy" id="682973"/>
    <lineage>
        <taxon>Bacteria</taxon>
        <taxon>Bacillati</taxon>
        <taxon>Bacillota</taxon>
        <taxon>Bacilli</taxon>
        <taxon>Bacillales</taxon>
        <taxon>Caryophanaceae</taxon>
        <taxon>Chryseomicrobium</taxon>
    </lineage>
</organism>
<dbReference type="RefSeq" id="WP_378142871.1">
    <property type="nucleotide sequence ID" value="NZ_JBHSEF010000029.1"/>
</dbReference>
<keyword evidence="1" id="KW-0472">Membrane</keyword>
<evidence type="ECO:0000313" key="3">
    <source>
        <dbReference type="Proteomes" id="UP001595733"/>
    </source>
</evidence>
<reference evidence="3" key="1">
    <citation type="journal article" date="2019" name="Int. J. Syst. Evol. Microbiol.">
        <title>The Global Catalogue of Microorganisms (GCM) 10K type strain sequencing project: providing services to taxonomists for standard genome sequencing and annotation.</title>
        <authorList>
            <consortium name="The Broad Institute Genomics Platform"/>
            <consortium name="The Broad Institute Genome Sequencing Center for Infectious Disease"/>
            <person name="Wu L."/>
            <person name="Ma J."/>
        </authorList>
    </citation>
    <scope>NUCLEOTIDE SEQUENCE [LARGE SCALE GENOMIC DNA]</scope>
    <source>
        <strain evidence="3">CCUG 50353</strain>
    </source>
</reference>
<gene>
    <name evidence="2" type="ORF">ACFO0S_14640</name>
</gene>
<comment type="caution">
    <text evidence="2">The sequence shown here is derived from an EMBL/GenBank/DDBJ whole genome shotgun (WGS) entry which is preliminary data.</text>
</comment>
<proteinExistence type="predicted"/>
<feature type="transmembrane region" description="Helical" evidence="1">
    <location>
        <begin position="51"/>
        <end position="72"/>
    </location>
</feature>
<dbReference type="EMBL" id="JBHSEF010000029">
    <property type="protein sequence ID" value="MFC4356296.1"/>
    <property type="molecule type" value="Genomic_DNA"/>
</dbReference>
<sequence>MLHEKSPRAIFGVIAIILLVSAPLVILFIPMVQLSTFRYDPQNLLMLPPMVNYYLLTLASAFIIAIFIGLAIKRTRAMYFLASLLAIAAIVATYFSSLSHIQIHPEYVQIKNFHTVSTYPMDDMDTIIYEYGIEERGRYLFITQGEEIEVTDSPMMTDEKRRQLNRIAREQDVAFVERAMEVTKQKE</sequence>
<keyword evidence="1" id="KW-1133">Transmembrane helix</keyword>
<evidence type="ECO:0000256" key="1">
    <source>
        <dbReference type="SAM" id="Phobius"/>
    </source>
</evidence>
<protein>
    <recommendedName>
        <fullName evidence="4">DUF5673 domain-containing protein</fullName>
    </recommendedName>
</protein>
<name>A0ABV8V084_9BACL</name>
<keyword evidence="3" id="KW-1185">Reference proteome</keyword>
<feature type="transmembrane region" description="Helical" evidence="1">
    <location>
        <begin position="79"/>
        <end position="97"/>
    </location>
</feature>
<evidence type="ECO:0000313" key="2">
    <source>
        <dbReference type="EMBL" id="MFC4356296.1"/>
    </source>
</evidence>
<dbReference type="Proteomes" id="UP001595733">
    <property type="component" value="Unassembled WGS sequence"/>
</dbReference>
<keyword evidence="1" id="KW-0812">Transmembrane</keyword>